<comment type="catalytic activity">
    <reaction evidence="1">
        <text>ATP + protein L-histidine = ADP + protein N-phospho-L-histidine.</text>
        <dbReference type="EC" id="2.7.13.3"/>
    </reaction>
</comment>
<dbReference type="InterPro" id="IPR036097">
    <property type="entry name" value="HisK_dim/P_sf"/>
</dbReference>
<name>E8X770_GRATM</name>
<dbReference type="Proteomes" id="UP000000343">
    <property type="component" value="Plasmid pACIX903"/>
</dbReference>
<protein>
    <recommendedName>
        <fullName evidence="2">histidine kinase</fullName>
        <ecNumber evidence="2">2.7.13.3</ecNumber>
    </recommendedName>
</protein>
<accession>E8X770</accession>
<dbReference type="SUPFAM" id="SSF55874">
    <property type="entry name" value="ATPase domain of HSP90 chaperone/DNA topoisomerase II/histidine kinase"/>
    <property type="match status" value="1"/>
</dbReference>
<dbReference type="SUPFAM" id="SSF55785">
    <property type="entry name" value="PYP-like sensor domain (PAS domain)"/>
    <property type="match status" value="1"/>
</dbReference>
<dbReference type="CDD" id="cd00075">
    <property type="entry name" value="HATPase"/>
    <property type="match status" value="1"/>
</dbReference>
<dbReference type="Gene3D" id="3.30.565.10">
    <property type="entry name" value="Histidine kinase-like ATPase, C-terminal domain"/>
    <property type="match status" value="1"/>
</dbReference>
<evidence type="ECO:0000256" key="2">
    <source>
        <dbReference type="ARBA" id="ARBA00012438"/>
    </source>
</evidence>
<evidence type="ECO:0000256" key="3">
    <source>
        <dbReference type="ARBA" id="ARBA00022553"/>
    </source>
</evidence>
<evidence type="ECO:0000313" key="6">
    <source>
        <dbReference type="Proteomes" id="UP000000343"/>
    </source>
</evidence>
<feature type="domain" description="Histidine kinase" evidence="4">
    <location>
        <begin position="308"/>
        <end position="522"/>
    </location>
</feature>
<dbReference type="Pfam" id="PF00512">
    <property type="entry name" value="HisKA"/>
    <property type="match status" value="1"/>
</dbReference>
<dbReference type="AlphaFoldDB" id="E8X770"/>
<dbReference type="SMART" id="SM00388">
    <property type="entry name" value="HisKA"/>
    <property type="match status" value="1"/>
</dbReference>
<dbReference type="PANTHER" id="PTHR43065">
    <property type="entry name" value="SENSOR HISTIDINE KINASE"/>
    <property type="match status" value="1"/>
</dbReference>
<dbReference type="InterPro" id="IPR036890">
    <property type="entry name" value="HATPase_C_sf"/>
</dbReference>
<dbReference type="EMBL" id="CP002483">
    <property type="protein sequence ID" value="ADW71304.1"/>
    <property type="molecule type" value="Genomic_DNA"/>
</dbReference>
<dbReference type="Gene3D" id="3.30.450.20">
    <property type="entry name" value="PAS domain"/>
    <property type="match status" value="2"/>
</dbReference>
<dbReference type="Gene3D" id="1.10.287.130">
    <property type="match status" value="1"/>
</dbReference>
<dbReference type="PANTHER" id="PTHR43065:SF42">
    <property type="entry name" value="TWO-COMPONENT SENSOR PPRA"/>
    <property type="match status" value="1"/>
</dbReference>
<dbReference type="InterPro" id="IPR035965">
    <property type="entry name" value="PAS-like_dom_sf"/>
</dbReference>
<keyword evidence="5" id="KW-0614">Plasmid</keyword>
<dbReference type="Pfam" id="PF02518">
    <property type="entry name" value="HATPase_c"/>
    <property type="match status" value="1"/>
</dbReference>
<proteinExistence type="predicted"/>
<dbReference type="InterPro" id="IPR003661">
    <property type="entry name" value="HisK_dim/P_dom"/>
</dbReference>
<evidence type="ECO:0000256" key="1">
    <source>
        <dbReference type="ARBA" id="ARBA00000085"/>
    </source>
</evidence>
<dbReference type="InterPro" id="IPR005467">
    <property type="entry name" value="His_kinase_dom"/>
</dbReference>
<sequence>MDGHTEHGAMSSGQTGGKALVVGKGEMAAAIRGFDWDKTELGSLDSWSPTLLSLVNLLVCSPLPATLSWGPDLIFLYNDAAIPTLGPKHPGALGGRYRDVFKEAWSIVRGDLEGCLRDGDTPVRENVMIPLMRGGKLLEKYWTYSLIPVYDGGRIVAVYNPYQETTEGVVALREREAATAQLKQVLEDTSESVMTVDREWRVTYMNPRALQVSAPINPVGLNIWDCYPAFLYENSPWVEHYHRAMDEQVSGSFEAYYSDPINVWVLVQVQPTPNGITIFFRDITKEKQSAAALIQTEKLAAVGRLASSIAHEINNPLEAVTNLLYIARTAIDLPEAIRETLDQADQELGRVALITNQTLRFHRQNTLPQDVTCLDLFSTVLAMYEPKIRNLGIQVEKRKRANKPVRIFEGDIRQVLNNLIGNAIDAMKAGGRLIVRSREGTRWTTGEKGLVLTVADTGGGMSPEVAIRVFEAFYTTKGILGSGLGLWISNEIANRHHGSLRMRSSQGESHGTVFTLFLPFVSRNLIDPA</sequence>
<dbReference type="SMART" id="SM00387">
    <property type="entry name" value="HATPase_c"/>
    <property type="match status" value="1"/>
</dbReference>
<dbReference type="CDD" id="cd00082">
    <property type="entry name" value="HisKA"/>
    <property type="match status" value="1"/>
</dbReference>
<dbReference type="InterPro" id="IPR003594">
    <property type="entry name" value="HATPase_dom"/>
</dbReference>
<keyword evidence="5" id="KW-0808">Transferase</keyword>
<dbReference type="PRINTS" id="PR00344">
    <property type="entry name" value="BCTRLSENSOR"/>
</dbReference>
<dbReference type="EC" id="2.7.13.3" evidence="2"/>
<evidence type="ECO:0000259" key="4">
    <source>
        <dbReference type="PROSITE" id="PS50109"/>
    </source>
</evidence>
<keyword evidence="6" id="KW-1185">Reference proteome</keyword>
<evidence type="ECO:0000313" key="5">
    <source>
        <dbReference type="EMBL" id="ADW71304.1"/>
    </source>
</evidence>
<gene>
    <name evidence="5" type="ordered locus">AciX9_4352</name>
</gene>
<organism evidence="6">
    <name type="scientific">Granulicella tundricola (strain ATCC BAA-1859 / DSM 23138 / MP5ACTX9)</name>
    <dbReference type="NCBI Taxonomy" id="1198114"/>
    <lineage>
        <taxon>Bacteria</taxon>
        <taxon>Pseudomonadati</taxon>
        <taxon>Acidobacteriota</taxon>
        <taxon>Terriglobia</taxon>
        <taxon>Terriglobales</taxon>
        <taxon>Acidobacteriaceae</taxon>
        <taxon>Granulicella</taxon>
    </lineage>
</organism>
<geneLocation type="plasmid" evidence="5 6">
    <name>pACIX903</name>
</geneLocation>
<dbReference type="PROSITE" id="PS50109">
    <property type="entry name" value="HIS_KIN"/>
    <property type="match status" value="1"/>
</dbReference>
<keyword evidence="5" id="KW-0418">Kinase</keyword>
<reference evidence="6" key="1">
    <citation type="submission" date="2011-01" db="EMBL/GenBank/DDBJ databases">
        <title>Complete sequence of plasmid3 of Acidobacterium sp. MP5ACTX9.</title>
        <authorList>
            <consortium name="US DOE Joint Genome Institute"/>
            <person name="Lucas S."/>
            <person name="Copeland A."/>
            <person name="Lapidus A."/>
            <person name="Cheng J.-F."/>
            <person name="Goodwin L."/>
            <person name="Pitluck S."/>
            <person name="Teshima H."/>
            <person name="Detter J.C."/>
            <person name="Han C."/>
            <person name="Tapia R."/>
            <person name="Land M."/>
            <person name="Hauser L."/>
            <person name="Kyrpides N."/>
            <person name="Ivanova N."/>
            <person name="Ovchinnikova G."/>
            <person name="Pagani I."/>
            <person name="Rawat S.R."/>
            <person name="Mannisto M."/>
            <person name="Haggblom M.M."/>
            <person name="Woyke T."/>
        </authorList>
    </citation>
    <scope>NUCLEOTIDE SEQUENCE [LARGE SCALE GENOMIC DNA]</scope>
    <source>
        <strain evidence="6">MP5ACTX9</strain>
        <plasmid evidence="6">Plasmid pACIX903</plasmid>
    </source>
</reference>
<keyword evidence="3" id="KW-0597">Phosphoprotein</keyword>
<dbReference type="KEGG" id="acm:AciX9_4352"/>
<dbReference type="GO" id="GO:0000155">
    <property type="term" value="F:phosphorelay sensor kinase activity"/>
    <property type="evidence" value="ECO:0007669"/>
    <property type="project" value="InterPro"/>
</dbReference>
<dbReference type="SUPFAM" id="SSF47384">
    <property type="entry name" value="Homodimeric domain of signal transducing histidine kinase"/>
    <property type="match status" value="1"/>
</dbReference>
<dbReference type="HOGENOM" id="CLU_000445_114_39_0"/>
<dbReference type="InterPro" id="IPR004358">
    <property type="entry name" value="Sig_transdc_His_kin-like_C"/>
</dbReference>